<dbReference type="PANTHER" id="PTHR39162:SF1">
    <property type="entry name" value="SPORULATION PROTEIN YTFJ"/>
    <property type="match status" value="1"/>
</dbReference>
<dbReference type="AlphaFoldDB" id="A0A9D2TQM7"/>
<reference evidence="1" key="2">
    <citation type="submission" date="2021-04" db="EMBL/GenBank/DDBJ databases">
        <authorList>
            <person name="Gilroy R."/>
        </authorList>
    </citation>
    <scope>NUCLEOTIDE SEQUENCE</scope>
    <source>
        <strain evidence="1">ChiBcec1-1630</strain>
    </source>
</reference>
<evidence type="ECO:0000313" key="1">
    <source>
        <dbReference type="EMBL" id="HJC86981.1"/>
    </source>
</evidence>
<sequence>MAENHNNINSVMESLLKGANTLMSTKTVVGEATKIDDTIIIPLVDVTFGVGAGASRSDKKDGGAGGLSGKMTPSAVLLIKNGQTKLVNIKNQDSVTKILDMIPDLVDRFTAKPETMMSDEEAQKAAFPNEEI</sequence>
<protein>
    <submittedName>
        <fullName evidence="1">GerW family sporulation protein</fullName>
    </submittedName>
</protein>
<name>A0A9D2TQM7_9FIRM</name>
<dbReference type="InterPro" id="IPR014229">
    <property type="entry name" value="Spore_YtfJ"/>
</dbReference>
<organism evidence="1 2">
    <name type="scientific">Candidatus Eisenbergiella intestinigallinarum</name>
    <dbReference type="NCBI Taxonomy" id="2838549"/>
    <lineage>
        <taxon>Bacteria</taxon>
        <taxon>Bacillati</taxon>
        <taxon>Bacillota</taxon>
        <taxon>Clostridia</taxon>
        <taxon>Lachnospirales</taxon>
        <taxon>Lachnospiraceae</taxon>
        <taxon>Eisenbergiella</taxon>
    </lineage>
</organism>
<dbReference type="PANTHER" id="PTHR39162">
    <property type="entry name" value="GLL3345 PROTEIN"/>
    <property type="match status" value="1"/>
</dbReference>
<dbReference type="EMBL" id="DWVS01000070">
    <property type="protein sequence ID" value="HJC86981.1"/>
    <property type="molecule type" value="Genomic_DNA"/>
</dbReference>
<gene>
    <name evidence="1" type="ORF">H9926_03070</name>
</gene>
<comment type="caution">
    <text evidence="1">The sequence shown here is derived from an EMBL/GenBank/DDBJ whole genome shotgun (WGS) entry which is preliminary data.</text>
</comment>
<reference evidence="1" key="1">
    <citation type="journal article" date="2021" name="PeerJ">
        <title>Extensive microbial diversity within the chicken gut microbiome revealed by metagenomics and culture.</title>
        <authorList>
            <person name="Gilroy R."/>
            <person name="Ravi A."/>
            <person name="Getino M."/>
            <person name="Pursley I."/>
            <person name="Horton D.L."/>
            <person name="Alikhan N.F."/>
            <person name="Baker D."/>
            <person name="Gharbi K."/>
            <person name="Hall N."/>
            <person name="Watson M."/>
            <person name="Adriaenssens E.M."/>
            <person name="Foster-Nyarko E."/>
            <person name="Jarju S."/>
            <person name="Secka A."/>
            <person name="Antonio M."/>
            <person name="Oren A."/>
            <person name="Chaudhuri R.R."/>
            <person name="La Ragione R."/>
            <person name="Hildebrand F."/>
            <person name="Pallen M.J."/>
        </authorList>
    </citation>
    <scope>NUCLEOTIDE SEQUENCE</scope>
    <source>
        <strain evidence="1">ChiBcec1-1630</strain>
    </source>
</reference>
<dbReference type="Proteomes" id="UP000823922">
    <property type="component" value="Unassembled WGS sequence"/>
</dbReference>
<proteinExistence type="predicted"/>
<evidence type="ECO:0000313" key="2">
    <source>
        <dbReference type="Proteomes" id="UP000823922"/>
    </source>
</evidence>
<dbReference type="Pfam" id="PF09579">
    <property type="entry name" value="Spore_YtfJ"/>
    <property type="match status" value="1"/>
</dbReference>
<accession>A0A9D2TQM7</accession>